<evidence type="ECO:0000313" key="2">
    <source>
        <dbReference type="Proteomes" id="UP000324222"/>
    </source>
</evidence>
<accession>A0A5B7DG85</accession>
<dbReference type="Proteomes" id="UP000324222">
    <property type="component" value="Unassembled WGS sequence"/>
</dbReference>
<organism evidence="1 2">
    <name type="scientific">Portunus trituberculatus</name>
    <name type="common">Swimming crab</name>
    <name type="synonym">Neptunus trituberculatus</name>
    <dbReference type="NCBI Taxonomy" id="210409"/>
    <lineage>
        <taxon>Eukaryota</taxon>
        <taxon>Metazoa</taxon>
        <taxon>Ecdysozoa</taxon>
        <taxon>Arthropoda</taxon>
        <taxon>Crustacea</taxon>
        <taxon>Multicrustacea</taxon>
        <taxon>Malacostraca</taxon>
        <taxon>Eumalacostraca</taxon>
        <taxon>Eucarida</taxon>
        <taxon>Decapoda</taxon>
        <taxon>Pleocyemata</taxon>
        <taxon>Brachyura</taxon>
        <taxon>Eubrachyura</taxon>
        <taxon>Portunoidea</taxon>
        <taxon>Portunidae</taxon>
        <taxon>Portuninae</taxon>
        <taxon>Portunus</taxon>
    </lineage>
</organism>
<gene>
    <name evidence="1" type="ORF">E2C01_013048</name>
</gene>
<reference evidence="1 2" key="1">
    <citation type="submission" date="2019-05" db="EMBL/GenBank/DDBJ databases">
        <title>Another draft genome of Portunus trituberculatus and its Hox gene families provides insights of decapod evolution.</title>
        <authorList>
            <person name="Jeong J.-H."/>
            <person name="Song I."/>
            <person name="Kim S."/>
            <person name="Choi T."/>
            <person name="Kim D."/>
            <person name="Ryu S."/>
            <person name="Kim W."/>
        </authorList>
    </citation>
    <scope>NUCLEOTIDE SEQUENCE [LARGE SCALE GENOMIC DNA]</scope>
    <source>
        <tissue evidence="1">Muscle</tissue>
    </source>
</reference>
<dbReference type="AlphaFoldDB" id="A0A5B7DG85"/>
<sequence>MNILRGNLGSGASREAGWRQRHKEYYLGQNNIEHHTLPQDLNVDSLFGSMPPMKHENNLLIYYCRDPPVTAMCGVHLHSAVMLKPVCLWPAEAFEKQ</sequence>
<proteinExistence type="predicted"/>
<keyword evidence="2" id="KW-1185">Reference proteome</keyword>
<evidence type="ECO:0000313" key="1">
    <source>
        <dbReference type="EMBL" id="MPC20116.1"/>
    </source>
</evidence>
<protein>
    <submittedName>
        <fullName evidence="1">Uncharacterized protein</fullName>
    </submittedName>
</protein>
<name>A0A5B7DG85_PORTR</name>
<dbReference type="EMBL" id="VSRR010000836">
    <property type="protein sequence ID" value="MPC20116.1"/>
    <property type="molecule type" value="Genomic_DNA"/>
</dbReference>
<comment type="caution">
    <text evidence="1">The sequence shown here is derived from an EMBL/GenBank/DDBJ whole genome shotgun (WGS) entry which is preliminary data.</text>
</comment>